<evidence type="ECO:0000259" key="6">
    <source>
        <dbReference type="PROSITE" id="PS51718"/>
    </source>
</evidence>
<dbReference type="InterPro" id="IPR027417">
    <property type="entry name" value="P-loop_NTPase"/>
</dbReference>
<dbReference type="SUPFAM" id="SSF52540">
    <property type="entry name" value="P-loop containing nucleoside triphosphate hydrolases"/>
    <property type="match status" value="1"/>
</dbReference>
<evidence type="ECO:0000256" key="2">
    <source>
        <dbReference type="ARBA" id="ARBA00023134"/>
    </source>
</evidence>
<feature type="compositionally biased region" description="Polar residues" evidence="4">
    <location>
        <begin position="630"/>
        <end position="640"/>
    </location>
</feature>
<dbReference type="CDD" id="cd08771">
    <property type="entry name" value="DLP_1"/>
    <property type="match status" value="1"/>
</dbReference>
<evidence type="ECO:0000256" key="4">
    <source>
        <dbReference type="SAM" id="MobiDB-lite"/>
    </source>
</evidence>
<feature type="coiled-coil region" evidence="3">
    <location>
        <begin position="531"/>
        <end position="558"/>
    </location>
</feature>
<dbReference type="GO" id="GO:0016559">
    <property type="term" value="P:peroxisome fission"/>
    <property type="evidence" value="ECO:0007669"/>
    <property type="project" value="TreeGrafter"/>
</dbReference>
<name>A0A0D2FA44_9EURO</name>
<feature type="compositionally biased region" description="Polar residues" evidence="4">
    <location>
        <begin position="12"/>
        <end position="22"/>
    </location>
</feature>
<feature type="coiled-coil region" evidence="3">
    <location>
        <begin position="352"/>
        <end position="379"/>
    </location>
</feature>
<feature type="domain" description="GED" evidence="5">
    <location>
        <begin position="659"/>
        <end position="745"/>
    </location>
</feature>
<dbReference type="PROSITE" id="PS51718">
    <property type="entry name" value="G_DYNAMIN_2"/>
    <property type="match status" value="1"/>
</dbReference>
<dbReference type="GO" id="GO:0048312">
    <property type="term" value="P:intracellular distribution of mitochondria"/>
    <property type="evidence" value="ECO:0007669"/>
    <property type="project" value="TreeGrafter"/>
</dbReference>
<keyword evidence="2" id="KW-0342">GTP-binding</keyword>
<dbReference type="Gene3D" id="1.20.120.1240">
    <property type="entry name" value="Dynamin, middle domain"/>
    <property type="match status" value="1"/>
</dbReference>
<dbReference type="InterPro" id="IPR030381">
    <property type="entry name" value="G_DYNAMIN_dom"/>
</dbReference>
<evidence type="ECO:0008006" key="9">
    <source>
        <dbReference type="Google" id="ProtNLM"/>
    </source>
</evidence>
<accession>A0A0D2FA44</accession>
<dbReference type="GO" id="GO:0005525">
    <property type="term" value="F:GTP binding"/>
    <property type="evidence" value="ECO:0007669"/>
    <property type="project" value="InterPro"/>
</dbReference>
<feature type="compositionally biased region" description="Basic and acidic residues" evidence="4">
    <location>
        <begin position="612"/>
        <end position="623"/>
    </location>
</feature>
<dbReference type="SMART" id="SM00053">
    <property type="entry name" value="DYNc"/>
    <property type="match status" value="1"/>
</dbReference>
<dbReference type="GO" id="GO:0003924">
    <property type="term" value="F:GTPase activity"/>
    <property type="evidence" value="ECO:0007669"/>
    <property type="project" value="InterPro"/>
</dbReference>
<dbReference type="GO" id="GO:0005739">
    <property type="term" value="C:mitochondrion"/>
    <property type="evidence" value="ECO:0007669"/>
    <property type="project" value="TreeGrafter"/>
</dbReference>
<protein>
    <recommendedName>
        <fullName evidence="9">GED domain-containing protein</fullName>
    </recommendedName>
</protein>
<dbReference type="PROSITE" id="PS51388">
    <property type="entry name" value="GED"/>
    <property type="match status" value="1"/>
</dbReference>
<dbReference type="Gene3D" id="3.40.50.300">
    <property type="entry name" value="P-loop containing nucleotide triphosphate hydrolases"/>
    <property type="match status" value="1"/>
</dbReference>
<dbReference type="HOGENOM" id="CLU_008964_7_3_1"/>
<evidence type="ECO:0000313" key="8">
    <source>
        <dbReference type="Proteomes" id="UP000054266"/>
    </source>
</evidence>
<feature type="region of interest" description="Disordered" evidence="4">
    <location>
        <begin position="1"/>
        <end position="33"/>
    </location>
</feature>
<feature type="compositionally biased region" description="Polar residues" evidence="4">
    <location>
        <begin position="598"/>
        <end position="608"/>
    </location>
</feature>
<keyword evidence="1" id="KW-0547">Nucleotide-binding</keyword>
<dbReference type="InterPro" id="IPR020850">
    <property type="entry name" value="GED_dom"/>
</dbReference>
<dbReference type="Pfam" id="PF00350">
    <property type="entry name" value="Dynamin_N"/>
    <property type="match status" value="1"/>
</dbReference>
<sequence>MTYQQGGRGSYSPDSQLSTMNGYVTVPNPSGDRLRGLQSQEQRRLFDLVDKLKDLDVQRELQLPQLVVCGSQSSGKSSVLEAISGLSFPRGEFTCTKFVTELRFRPGNVETIDIEIVPDTARSPDDQARLRSVRFKTRRLTELGKIVKEAENVLLGGRGGFSADVLKVEVVRPDQQPLTLIDTPGLIASHNDGREYIDLVHRIVNDWIKQPRTLILAVVEANRDPQNQSVLTIAREVDPSGERTFGIITKPDLVESPSGLEDFWIRKAQNLPDTLAGFNFAKGWHVLRNRGVRETGNDTSMTERDEAEQLFFTDRERPWHQVNAAHWGINSLQGRLRSIYYDHTRRQLPIIDDDINNRLQQAIKERDALNEKLADADQIWSKFCDKRTGLAVEAKGCVDGTYLDGSADWDGSPDYYLRSRIEEDHDEFAREVETNGHGLRSANSARSLTEERDSFRIYVQEMLESTRGRELKGTYDPKRMNLLFRKHSAPWYGIATKHLERAHKRCSTFVDHIVDNVLQDQLPALPKRVTRAIKEHLKNALEVQKKKAEDELRAIEEDRCQPAQTQSKRFEQRARQMRVNKNFAMINRVTEEESAYLEQNNANASHANVQGRDGRDRERERDTVPMTPATPGSASANPTRYTPAHVDRVLAQDSRAESAEDIGKRMIVYYEVSREVFIDNVVIQVIERHLLRPLHKLFQGDFEVDKELFARAVDAERDQNLTARRTAVNERITRLMGFQDELRVV</sequence>
<dbReference type="GO" id="GO:0006897">
    <property type="term" value="P:endocytosis"/>
    <property type="evidence" value="ECO:0007669"/>
    <property type="project" value="TreeGrafter"/>
</dbReference>
<dbReference type="Proteomes" id="UP000054266">
    <property type="component" value="Unassembled WGS sequence"/>
</dbReference>
<dbReference type="STRING" id="5601.A0A0D2FA44"/>
<dbReference type="InterPro" id="IPR000375">
    <property type="entry name" value="Dynamin_stalk"/>
</dbReference>
<evidence type="ECO:0000256" key="1">
    <source>
        <dbReference type="ARBA" id="ARBA00022741"/>
    </source>
</evidence>
<dbReference type="GO" id="GO:0005874">
    <property type="term" value="C:microtubule"/>
    <property type="evidence" value="ECO:0007669"/>
    <property type="project" value="TreeGrafter"/>
</dbReference>
<dbReference type="GO" id="GO:0000266">
    <property type="term" value="P:mitochondrial fission"/>
    <property type="evidence" value="ECO:0007669"/>
    <property type="project" value="TreeGrafter"/>
</dbReference>
<keyword evidence="8" id="KW-1185">Reference proteome</keyword>
<organism evidence="7 8">
    <name type="scientific">Phialophora macrospora</name>
    <dbReference type="NCBI Taxonomy" id="1851006"/>
    <lineage>
        <taxon>Eukaryota</taxon>
        <taxon>Fungi</taxon>
        <taxon>Dikarya</taxon>
        <taxon>Ascomycota</taxon>
        <taxon>Pezizomycotina</taxon>
        <taxon>Eurotiomycetes</taxon>
        <taxon>Chaetothyriomycetidae</taxon>
        <taxon>Chaetothyriales</taxon>
        <taxon>Herpotrichiellaceae</taxon>
        <taxon>Phialophora</taxon>
    </lineage>
</organism>
<feature type="domain" description="Dynamin-type G" evidence="6">
    <location>
        <begin position="60"/>
        <end position="349"/>
    </location>
</feature>
<dbReference type="Pfam" id="PF01031">
    <property type="entry name" value="Dynamin_M"/>
    <property type="match status" value="1"/>
</dbReference>
<reference evidence="7 8" key="1">
    <citation type="submission" date="2015-01" db="EMBL/GenBank/DDBJ databases">
        <title>The Genome Sequence of Capronia semiimmersa CBS27337.</title>
        <authorList>
            <consortium name="The Broad Institute Genomics Platform"/>
            <person name="Cuomo C."/>
            <person name="de Hoog S."/>
            <person name="Gorbushina A."/>
            <person name="Stielow B."/>
            <person name="Teixiera M."/>
            <person name="Abouelleil A."/>
            <person name="Chapman S.B."/>
            <person name="Priest M."/>
            <person name="Young S.K."/>
            <person name="Wortman J."/>
            <person name="Nusbaum C."/>
            <person name="Birren B."/>
        </authorList>
    </citation>
    <scope>NUCLEOTIDE SEQUENCE [LARGE SCALE GENOMIC DNA]</scope>
    <source>
        <strain evidence="7 8">CBS 27337</strain>
    </source>
</reference>
<dbReference type="GO" id="GO:0008017">
    <property type="term" value="F:microtubule binding"/>
    <property type="evidence" value="ECO:0007669"/>
    <property type="project" value="TreeGrafter"/>
</dbReference>
<dbReference type="GO" id="GO:0016020">
    <property type="term" value="C:membrane"/>
    <property type="evidence" value="ECO:0007669"/>
    <property type="project" value="TreeGrafter"/>
</dbReference>
<evidence type="ECO:0000313" key="7">
    <source>
        <dbReference type="EMBL" id="KIW63800.1"/>
    </source>
</evidence>
<evidence type="ECO:0000259" key="5">
    <source>
        <dbReference type="PROSITE" id="PS51388"/>
    </source>
</evidence>
<dbReference type="PANTHER" id="PTHR11566:SF21">
    <property type="entry name" value="DYNAMIN RELATED PROTEIN 1, ISOFORM A"/>
    <property type="match status" value="1"/>
</dbReference>
<evidence type="ECO:0000256" key="3">
    <source>
        <dbReference type="SAM" id="Coils"/>
    </source>
</evidence>
<gene>
    <name evidence="7" type="ORF">PV04_08772</name>
</gene>
<keyword evidence="3" id="KW-0175">Coiled coil</keyword>
<dbReference type="PRINTS" id="PR00195">
    <property type="entry name" value="DYNAMIN"/>
</dbReference>
<dbReference type="AlphaFoldDB" id="A0A0D2FA44"/>
<feature type="region of interest" description="Disordered" evidence="4">
    <location>
        <begin position="598"/>
        <end position="642"/>
    </location>
</feature>
<dbReference type="InterPro" id="IPR001401">
    <property type="entry name" value="Dynamin_GTPase"/>
</dbReference>
<dbReference type="InterPro" id="IPR045063">
    <property type="entry name" value="Dynamin_N"/>
</dbReference>
<dbReference type="EMBL" id="KN846961">
    <property type="protein sequence ID" value="KIW63800.1"/>
    <property type="molecule type" value="Genomic_DNA"/>
</dbReference>
<proteinExistence type="predicted"/>
<dbReference type="InterPro" id="IPR022812">
    <property type="entry name" value="Dynamin"/>
</dbReference>
<dbReference type="PANTHER" id="PTHR11566">
    <property type="entry name" value="DYNAMIN"/>
    <property type="match status" value="1"/>
</dbReference>